<protein>
    <recommendedName>
        <fullName evidence="3">DUF3467 domain-containing protein</fullName>
    </recommendedName>
</protein>
<evidence type="ECO:0008006" key="3">
    <source>
        <dbReference type="Google" id="ProtNLM"/>
    </source>
</evidence>
<reference evidence="1 2" key="1">
    <citation type="submission" date="2019-10" db="EMBL/GenBank/DDBJ databases">
        <title>Thermopilla bonchosmolovskayae gen. nov., sp. nov., a moderately thermophilic Chloroflexi bacterium from a Chukotka hot spring (Arctic, Russia), representing a novel classis Thermopillaia, which include previously uncultivated lineage OLB14.</title>
        <authorList>
            <person name="Kochetkova T.V."/>
            <person name="Zayulina K.S."/>
            <person name="Zhigarkov V.S."/>
            <person name="Minaev N.V."/>
            <person name="Novikov A."/>
            <person name="Toshchakov S.V."/>
            <person name="Elcheninov A.G."/>
            <person name="Kublanov I.V."/>
        </authorList>
    </citation>
    <scope>NUCLEOTIDE SEQUENCE [LARGE SCALE GENOMIC DNA]</scope>
    <source>
        <strain evidence="1 2">3753O</strain>
    </source>
</reference>
<gene>
    <name evidence="1" type="ORF">Tbon_06365</name>
</gene>
<name>A0ABX6C0W5_9CHLR</name>
<dbReference type="RefSeq" id="WP_158066849.1">
    <property type="nucleotide sequence ID" value="NZ_CP042829.1"/>
</dbReference>
<dbReference type="EMBL" id="CP042829">
    <property type="protein sequence ID" value="QFG02930.1"/>
    <property type="molecule type" value="Genomic_DNA"/>
</dbReference>
<evidence type="ECO:0000313" key="2">
    <source>
        <dbReference type="Proteomes" id="UP000326331"/>
    </source>
</evidence>
<sequence>MSEAVPEFFSDTFEFSFSPYGLTLAFGARPLRPLAEQPIPPADRAIVRMSLEQAKILSMLLRKELNRYEATSGIDISLPPDVYRELGLRPDDWRLPD</sequence>
<dbReference type="Proteomes" id="UP000326331">
    <property type="component" value="Chromosome"/>
</dbReference>
<keyword evidence="2" id="KW-1185">Reference proteome</keyword>
<organism evidence="1 2">
    <name type="scientific">Tepidiforma bonchosmolovskayae</name>
    <dbReference type="NCBI Taxonomy" id="2601677"/>
    <lineage>
        <taxon>Bacteria</taxon>
        <taxon>Bacillati</taxon>
        <taxon>Chloroflexota</taxon>
        <taxon>Tepidiformia</taxon>
        <taxon>Tepidiformales</taxon>
        <taxon>Tepidiformaceae</taxon>
        <taxon>Tepidiforma</taxon>
    </lineage>
</organism>
<evidence type="ECO:0000313" key="1">
    <source>
        <dbReference type="EMBL" id="QFG02930.1"/>
    </source>
</evidence>
<accession>A0ABX6C0W5</accession>
<proteinExistence type="predicted"/>